<gene>
    <name evidence="3" type="ORF">GCM10011529_01910</name>
</gene>
<keyword evidence="1" id="KW-0732">Signal</keyword>
<accession>A0A916ZID4</accession>
<dbReference type="Pfam" id="PF07589">
    <property type="entry name" value="PEP-CTERM"/>
    <property type="match status" value="1"/>
</dbReference>
<proteinExistence type="predicted"/>
<dbReference type="RefSeq" id="WP_188761048.1">
    <property type="nucleotide sequence ID" value="NZ_BMJM01000001.1"/>
</dbReference>
<feature type="chain" id="PRO_5037528968" description="Ice-binding protein C-terminal domain-containing protein" evidence="1">
    <location>
        <begin position="20"/>
        <end position="207"/>
    </location>
</feature>
<dbReference type="EMBL" id="BMJM01000001">
    <property type="protein sequence ID" value="GGD99390.1"/>
    <property type="molecule type" value="Genomic_DNA"/>
</dbReference>
<evidence type="ECO:0000313" key="3">
    <source>
        <dbReference type="EMBL" id="GGD99390.1"/>
    </source>
</evidence>
<dbReference type="NCBIfam" id="NF035944">
    <property type="entry name" value="PEPxxWA-CTERM"/>
    <property type="match status" value="1"/>
</dbReference>
<protein>
    <recommendedName>
        <fullName evidence="2">Ice-binding protein C-terminal domain-containing protein</fullName>
    </recommendedName>
</protein>
<evidence type="ECO:0000313" key="4">
    <source>
        <dbReference type="Proteomes" id="UP000635071"/>
    </source>
</evidence>
<dbReference type="InterPro" id="IPR013424">
    <property type="entry name" value="Ice-binding_C"/>
</dbReference>
<dbReference type="AlphaFoldDB" id="A0A916ZID4"/>
<dbReference type="Proteomes" id="UP000635071">
    <property type="component" value="Unassembled WGS sequence"/>
</dbReference>
<evidence type="ECO:0000256" key="1">
    <source>
        <dbReference type="SAM" id="SignalP"/>
    </source>
</evidence>
<comment type="caution">
    <text evidence="3">The sequence shown here is derived from an EMBL/GenBank/DDBJ whole genome shotgun (WGS) entry which is preliminary data.</text>
</comment>
<organism evidence="3 4">
    <name type="scientific">Sandarakinorhabdus glacialis</name>
    <dbReference type="NCBI Taxonomy" id="1614636"/>
    <lineage>
        <taxon>Bacteria</taxon>
        <taxon>Pseudomonadati</taxon>
        <taxon>Pseudomonadota</taxon>
        <taxon>Alphaproteobacteria</taxon>
        <taxon>Sphingomonadales</taxon>
        <taxon>Sphingosinicellaceae</taxon>
        <taxon>Sandarakinorhabdus</taxon>
    </lineage>
</organism>
<name>A0A916ZID4_9SPHN</name>
<reference evidence="3" key="1">
    <citation type="journal article" date="2014" name="Int. J. Syst. Evol. Microbiol.">
        <title>Complete genome sequence of Corynebacterium casei LMG S-19264T (=DSM 44701T), isolated from a smear-ripened cheese.</title>
        <authorList>
            <consortium name="US DOE Joint Genome Institute (JGI-PGF)"/>
            <person name="Walter F."/>
            <person name="Albersmeier A."/>
            <person name="Kalinowski J."/>
            <person name="Ruckert C."/>
        </authorList>
    </citation>
    <scope>NUCLEOTIDE SEQUENCE</scope>
    <source>
        <strain evidence="3">CGMCC 1.15519</strain>
    </source>
</reference>
<evidence type="ECO:0000259" key="2">
    <source>
        <dbReference type="Pfam" id="PF07589"/>
    </source>
</evidence>
<feature type="domain" description="Ice-binding protein C-terminal" evidence="2">
    <location>
        <begin position="176"/>
        <end position="199"/>
    </location>
</feature>
<feature type="signal peptide" evidence="1">
    <location>
        <begin position="1"/>
        <end position="19"/>
    </location>
</feature>
<keyword evidence="4" id="KW-1185">Reference proteome</keyword>
<reference evidence="3" key="2">
    <citation type="submission" date="2020-09" db="EMBL/GenBank/DDBJ databases">
        <authorList>
            <person name="Sun Q."/>
            <person name="Zhou Y."/>
        </authorList>
    </citation>
    <scope>NUCLEOTIDE SEQUENCE</scope>
    <source>
        <strain evidence="3">CGMCC 1.15519</strain>
    </source>
</reference>
<sequence>MKTILATVAAIALATSVNAATHTTTAGPDVGPGAGESVVFDFNQATPELSGNFNLVTGTSGTGAAPLGDTTQYLVVPGSGSSGAATLDLSGFSNPIKSFSFYWGSIDTYNSIELLNGANVFQTILGGSLPPATGNQGSPATNVRAFFTLGAGENLTGIRFVSDNLAFEVDDFAISSVPEASTWAMLLMGFGMIGFAARRGRPTVVSA</sequence>